<comment type="caution">
    <text evidence="4">The sequence shown here is derived from an EMBL/GenBank/DDBJ whole genome shotgun (WGS) entry which is preliminary data.</text>
</comment>
<protein>
    <recommendedName>
        <fullName evidence="6">Ribosomal protein L35A</fullName>
    </recommendedName>
</protein>
<dbReference type="SUPFAM" id="SSF50447">
    <property type="entry name" value="Translation proteins"/>
    <property type="match status" value="1"/>
</dbReference>
<reference evidence="4 5" key="1">
    <citation type="submission" date="2020-08" db="EMBL/GenBank/DDBJ databases">
        <title>Plant Genome Project.</title>
        <authorList>
            <person name="Zhang R.-G."/>
        </authorList>
    </citation>
    <scope>NUCLEOTIDE SEQUENCE [LARGE SCALE GENOMIC DNA]</scope>
    <source>
        <tissue evidence="4">Rhizome</tissue>
    </source>
</reference>
<dbReference type="GO" id="GO:1990904">
    <property type="term" value="C:ribonucleoprotein complex"/>
    <property type="evidence" value="ECO:0007669"/>
    <property type="project" value="UniProtKB-KW"/>
</dbReference>
<evidence type="ECO:0000313" key="4">
    <source>
        <dbReference type="EMBL" id="KAG6527229.1"/>
    </source>
</evidence>
<dbReference type="Pfam" id="PF01247">
    <property type="entry name" value="Ribosomal_L35Ae"/>
    <property type="match status" value="1"/>
</dbReference>
<accession>A0A8J5HFF6</accession>
<evidence type="ECO:0000256" key="1">
    <source>
        <dbReference type="ARBA" id="ARBA00009269"/>
    </source>
</evidence>
<dbReference type="AlphaFoldDB" id="A0A8J5HFF6"/>
<dbReference type="InterPro" id="IPR038661">
    <property type="entry name" value="Ribosomal_eL33_sf"/>
</dbReference>
<proteinExistence type="inferred from homology"/>
<dbReference type="GO" id="GO:0006412">
    <property type="term" value="P:translation"/>
    <property type="evidence" value="ECO:0007669"/>
    <property type="project" value="InterPro"/>
</dbReference>
<keyword evidence="2" id="KW-0689">Ribosomal protein</keyword>
<sequence length="217" mass="25336">MRITKMTHLFEKAQKIPIWSQPIRVVCKIRRCNSDRPIHSSLPVPQLFKRILHLRASLGFRSRRVEVSSKSLSSSAEMVKERSNDRVRLYVHGRILGYKRSKSNQYENTSLVQIEGVNTKEEVDWYLGKRLAYIYKAKTKKSGTNFRCIWGKVTRPHGNSGVVRSKDQGFHVSQQHLRILLFPEFNLASDYEFEMLCKCKLWFKSQAADPTEKAIFM</sequence>
<evidence type="ECO:0000313" key="5">
    <source>
        <dbReference type="Proteomes" id="UP000734854"/>
    </source>
</evidence>
<dbReference type="GO" id="GO:0005840">
    <property type="term" value="C:ribosome"/>
    <property type="evidence" value="ECO:0007669"/>
    <property type="project" value="UniProtKB-KW"/>
</dbReference>
<dbReference type="Proteomes" id="UP000734854">
    <property type="component" value="Unassembled WGS sequence"/>
</dbReference>
<evidence type="ECO:0000256" key="3">
    <source>
        <dbReference type="ARBA" id="ARBA00023274"/>
    </source>
</evidence>
<gene>
    <name evidence="4" type="ORF">ZIOFF_009324</name>
</gene>
<organism evidence="4 5">
    <name type="scientific">Zingiber officinale</name>
    <name type="common">Ginger</name>
    <name type="synonym">Amomum zingiber</name>
    <dbReference type="NCBI Taxonomy" id="94328"/>
    <lineage>
        <taxon>Eukaryota</taxon>
        <taxon>Viridiplantae</taxon>
        <taxon>Streptophyta</taxon>
        <taxon>Embryophyta</taxon>
        <taxon>Tracheophyta</taxon>
        <taxon>Spermatophyta</taxon>
        <taxon>Magnoliopsida</taxon>
        <taxon>Liliopsida</taxon>
        <taxon>Zingiberales</taxon>
        <taxon>Zingiberaceae</taxon>
        <taxon>Zingiber</taxon>
    </lineage>
</organism>
<name>A0A8J5HFF6_ZINOF</name>
<dbReference type="PANTHER" id="PTHR10902">
    <property type="entry name" value="60S RIBOSOMAL PROTEIN L35A"/>
    <property type="match status" value="1"/>
</dbReference>
<dbReference type="EMBL" id="JACMSC010000003">
    <property type="protein sequence ID" value="KAG6527229.1"/>
    <property type="molecule type" value="Genomic_DNA"/>
</dbReference>
<evidence type="ECO:0000256" key="2">
    <source>
        <dbReference type="ARBA" id="ARBA00022980"/>
    </source>
</evidence>
<dbReference type="Gene3D" id="2.40.10.190">
    <property type="entry name" value="translation elongation factor selb, chain A, domain 4"/>
    <property type="match status" value="1"/>
</dbReference>
<keyword evidence="5" id="KW-1185">Reference proteome</keyword>
<dbReference type="InterPro" id="IPR009000">
    <property type="entry name" value="Transl_B-barrel_sf"/>
</dbReference>
<dbReference type="InterPro" id="IPR001780">
    <property type="entry name" value="Ribosomal_eL33"/>
</dbReference>
<keyword evidence="3" id="KW-0687">Ribonucleoprotein</keyword>
<comment type="similarity">
    <text evidence="1">Belongs to the eukaryotic ribosomal protein eL33 family.</text>
</comment>
<evidence type="ECO:0008006" key="6">
    <source>
        <dbReference type="Google" id="ProtNLM"/>
    </source>
</evidence>
<dbReference type="GO" id="GO:0003735">
    <property type="term" value="F:structural constituent of ribosome"/>
    <property type="evidence" value="ECO:0007669"/>
    <property type="project" value="InterPro"/>
</dbReference>